<keyword evidence="3" id="KW-0808">Transferase</keyword>
<accession>A0AAU9U5P4</accession>
<evidence type="ECO:0000256" key="4">
    <source>
        <dbReference type="ARBA" id="ARBA00022741"/>
    </source>
</evidence>
<proteinExistence type="inferred from homology"/>
<dbReference type="AlphaFoldDB" id="A0AAU9U5P4"/>
<keyword evidence="7" id="KW-0175">Coiled coil</keyword>
<dbReference type="PANTHER" id="PTHR46716:SF1">
    <property type="entry name" value="MITOGEN-ACTIVATED PROTEIN KINASE KINASE KINASE 7"/>
    <property type="match status" value="1"/>
</dbReference>
<keyword evidence="2" id="KW-0723">Serine/threonine-protein kinase</keyword>
<keyword evidence="6" id="KW-0067">ATP-binding</keyword>
<evidence type="ECO:0008006" key="11">
    <source>
        <dbReference type="Google" id="ProtNLM"/>
    </source>
</evidence>
<evidence type="ECO:0000256" key="3">
    <source>
        <dbReference type="ARBA" id="ARBA00022679"/>
    </source>
</evidence>
<dbReference type="PANTHER" id="PTHR46716">
    <property type="entry name" value="MITOGEN-ACTIVATED PROTEIN KINASE KINASE KINASE 7"/>
    <property type="match status" value="1"/>
</dbReference>
<evidence type="ECO:0000256" key="7">
    <source>
        <dbReference type="SAM" id="Coils"/>
    </source>
</evidence>
<reference evidence="9" key="1">
    <citation type="submission" date="2022-03" db="EMBL/GenBank/DDBJ databases">
        <authorList>
            <person name="Tunstrom K."/>
        </authorList>
    </citation>
    <scope>NUCLEOTIDE SEQUENCE</scope>
</reference>
<protein>
    <recommendedName>
        <fullName evidence="11">Mitogen-activated protein kinase kinase kinase</fullName>
    </recommendedName>
</protein>
<name>A0AAU9U5P4_EUPED</name>
<keyword evidence="4" id="KW-0547">Nucleotide-binding</keyword>
<dbReference type="EMBL" id="CAKOGL010000012">
    <property type="protein sequence ID" value="CAH2093030.1"/>
    <property type="molecule type" value="Genomic_DNA"/>
</dbReference>
<evidence type="ECO:0000256" key="6">
    <source>
        <dbReference type="ARBA" id="ARBA00022840"/>
    </source>
</evidence>
<evidence type="ECO:0000313" key="9">
    <source>
        <dbReference type="EMBL" id="CAH2093030.1"/>
    </source>
</evidence>
<evidence type="ECO:0000256" key="5">
    <source>
        <dbReference type="ARBA" id="ARBA00022777"/>
    </source>
</evidence>
<comment type="similarity">
    <text evidence="1">Belongs to the protein kinase superfamily. STE Ser/Thr protein kinase family. MAP kinase kinase kinase subfamily.</text>
</comment>
<gene>
    <name evidence="9" type="ORF">EEDITHA_LOCUS8734</name>
</gene>
<organism evidence="9 10">
    <name type="scientific">Euphydryas editha</name>
    <name type="common">Edith's checkerspot</name>
    <dbReference type="NCBI Taxonomy" id="104508"/>
    <lineage>
        <taxon>Eukaryota</taxon>
        <taxon>Metazoa</taxon>
        <taxon>Ecdysozoa</taxon>
        <taxon>Arthropoda</taxon>
        <taxon>Hexapoda</taxon>
        <taxon>Insecta</taxon>
        <taxon>Pterygota</taxon>
        <taxon>Neoptera</taxon>
        <taxon>Endopterygota</taxon>
        <taxon>Lepidoptera</taxon>
        <taxon>Glossata</taxon>
        <taxon>Ditrysia</taxon>
        <taxon>Papilionoidea</taxon>
        <taxon>Nymphalidae</taxon>
        <taxon>Nymphalinae</taxon>
        <taxon>Euphydryas</taxon>
    </lineage>
</organism>
<dbReference type="GO" id="GO:0004709">
    <property type="term" value="F:MAP kinase kinase kinase activity"/>
    <property type="evidence" value="ECO:0007669"/>
    <property type="project" value="TreeGrafter"/>
</dbReference>
<evidence type="ECO:0000256" key="1">
    <source>
        <dbReference type="ARBA" id="ARBA00006529"/>
    </source>
</evidence>
<feature type="compositionally biased region" description="Pro residues" evidence="8">
    <location>
        <begin position="81"/>
        <end position="90"/>
    </location>
</feature>
<comment type="caution">
    <text evidence="9">The sequence shown here is derived from an EMBL/GenBank/DDBJ whole genome shotgun (WGS) entry which is preliminary data.</text>
</comment>
<dbReference type="GO" id="GO:0007254">
    <property type="term" value="P:JNK cascade"/>
    <property type="evidence" value="ECO:0007669"/>
    <property type="project" value="TreeGrafter"/>
</dbReference>
<dbReference type="Proteomes" id="UP001153954">
    <property type="component" value="Unassembled WGS sequence"/>
</dbReference>
<feature type="coiled-coil region" evidence="7">
    <location>
        <begin position="186"/>
        <end position="217"/>
    </location>
</feature>
<dbReference type="GO" id="GO:0043123">
    <property type="term" value="P:positive regulation of canonical NF-kappaB signal transduction"/>
    <property type="evidence" value="ECO:0007669"/>
    <property type="project" value="TreeGrafter"/>
</dbReference>
<evidence type="ECO:0000313" key="10">
    <source>
        <dbReference type="Proteomes" id="UP001153954"/>
    </source>
</evidence>
<dbReference type="GO" id="GO:0005524">
    <property type="term" value="F:ATP binding"/>
    <property type="evidence" value="ECO:0007669"/>
    <property type="project" value="UniProtKB-KW"/>
</dbReference>
<sequence>MLGPVSGRYGILPSIQAKAVANQWDIYRPLGLTSLSHRTANSGGLFVAPPAPGSPADYFERGVAGTGSAGRSLPARGRAMPPLPARPAPPARLRRLDACDASGIVTTIRDTVSCSWIFYSNSSGSTPAEGAAPPPSEPDPDLDSIHMMLDPHLRPISPDLNNEESKRIFEEHKQLAQEYLKIQTELAYLSNHKSELEDQMDDEELQQKREIIQLEKEKDSLIKLYCTLKKQCARVDNDSWLLPEELPHE</sequence>
<keyword evidence="10" id="KW-1185">Reference proteome</keyword>
<feature type="region of interest" description="Disordered" evidence="8">
    <location>
        <begin position="65"/>
        <end position="91"/>
    </location>
</feature>
<dbReference type="GO" id="GO:0006955">
    <property type="term" value="P:immune response"/>
    <property type="evidence" value="ECO:0007669"/>
    <property type="project" value="TreeGrafter"/>
</dbReference>
<evidence type="ECO:0000256" key="2">
    <source>
        <dbReference type="ARBA" id="ARBA00022527"/>
    </source>
</evidence>
<keyword evidence="5" id="KW-0418">Kinase</keyword>
<evidence type="ECO:0000256" key="8">
    <source>
        <dbReference type="SAM" id="MobiDB-lite"/>
    </source>
</evidence>